<sequence length="289" mass="31684">MLFATNKSQYKVDGKVILLTGALGAIGRQLAQRLAEKGARIALVDIMSDPDGQKFSDELNSGFGNPVSAYLKANLQDPKEIEHMLHWADSRFGKVDVLVNNAGIASPNMLYEGENFERISLILQVNLQAPIEAMRLFAAYITNKQMQGVVVNMASMGGMMPNRGGEVYGAAKAGLIHLTKASKSLAPQIRVSAIAPYYVNTPMVRNNPKLQNNNTVYPSLMLSVDQVCQATVRCIEDTNSAGKTYALIGTWTYAPMWLFGFAALHIKLLAAWSLITVAIRRLFGMQKQE</sequence>
<dbReference type="GO" id="GO:0005737">
    <property type="term" value="C:cytoplasm"/>
    <property type="evidence" value="ECO:0007669"/>
    <property type="project" value="TreeGrafter"/>
</dbReference>
<keyword evidence="4" id="KW-0472">Membrane</keyword>
<comment type="caution">
    <text evidence="5">The sequence shown here is derived from an EMBL/GenBank/DDBJ whole genome shotgun (WGS) entry which is preliminary data.</text>
</comment>
<name>A0A9W8IBN7_9FUNG</name>
<evidence type="ECO:0000256" key="3">
    <source>
        <dbReference type="RuleBase" id="RU000363"/>
    </source>
</evidence>
<dbReference type="GO" id="GO:0016616">
    <property type="term" value="F:oxidoreductase activity, acting on the CH-OH group of donors, NAD or NADP as acceptor"/>
    <property type="evidence" value="ECO:0007669"/>
    <property type="project" value="TreeGrafter"/>
</dbReference>
<feature type="transmembrane region" description="Helical" evidence="4">
    <location>
        <begin position="256"/>
        <end position="279"/>
    </location>
</feature>
<dbReference type="AlphaFoldDB" id="A0A9W8IBN7"/>
<proteinExistence type="inferred from homology"/>
<dbReference type="PRINTS" id="PR00081">
    <property type="entry name" value="GDHRDH"/>
</dbReference>
<dbReference type="Proteomes" id="UP001139887">
    <property type="component" value="Unassembled WGS sequence"/>
</dbReference>
<dbReference type="OrthoDB" id="5840532at2759"/>
<evidence type="ECO:0000313" key="5">
    <source>
        <dbReference type="EMBL" id="KAJ2849477.1"/>
    </source>
</evidence>
<reference evidence="5" key="1">
    <citation type="submission" date="2022-07" db="EMBL/GenBank/DDBJ databases">
        <title>Phylogenomic reconstructions and comparative analyses of Kickxellomycotina fungi.</title>
        <authorList>
            <person name="Reynolds N.K."/>
            <person name="Stajich J.E."/>
            <person name="Barry K."/>
            <person name="Grigoriev I.V."/>
            <person name="Crous P."/>
            <person name="Smith M.E."/>
        </authorList>
    </citation>
    <scope>NUCLEOTIDE SEQUENCE</scope>
    <source>
        <strain evidence="5">NRRL 1566</strain>
    </source>
</reference>
<comment type="similarity">
    <text evidence="1 3">Belongs to the short-chain dehydrogenases/reductases (SDR) family.</text>
</comment>
<evidence type="ECO:0000313" key="6">
    <source>
        <dbReference type="Proteomes" id="UP001139887"/>
    </source>
</evidence>
<keyword evidence="2" id="KW-0560">Oxidoreductase</keyword>
<organism evidence="5 6">
    <name type="scientific">Coemansia brasiliensis</name>
    <dbReference type="NCBI Taxonomy" id="2650707"/>
    <lineage>
        <taxon>Eukaryota</taxon>
        <taxon>Fungi</taxon>
        <taxon>Fungi incertae sedis</taxon>
        <taxon>Zoopagomycota</taxon>
        <taxon>Kickxellomycotina</taxon>
        <taxon>Kickxellomycetes</taxon>
        <taxon>Kickxellales</taxon>
        <taxon>Kickxellaceae</taxon>
        <taxon>Coemansia</taxon>
    </lineage>
</organism>
<evidence type="ECO:0000256" key="1">
    <source>
        <dbReference type="ARBA" id="ARBA00006484"/>
    </source>
</evidence>
<dbReference type="InterPro" id="IPR002347">
    <property type="entry name" value="SDR_fam"/>
</dbReference>
<keyword evidence="6" id="KW-1185">Reference proteome</keyword>
<dbReference type="EMBL" id="JANBUW010000076">
    <property type="protein sequence ID" value="KAJ2849477.1"/>
    <property type="molecule type" value="Genomic_DNA"/>
</dbReference>
<keyword evidence="4" id="KW-0812">Transmembrane</keyword>
<dbReference type="PANTHER" id="PTHR44229">
    <property type="entry name" value="15-HYDROXYPROSTAGLANDIN DEHYDROGENASE [NAD(+)]"/>
    <property type="match status" value="1"/>
</dbReference>
<accession>A0A9W8IBN7</accession>
<dbReference type="PRINTS" id="PR00080">
    <property type="entry name" value="SDRFAMILY"/>
</dbReference>
<evidence type="ECO:0000256" key="2">
    <source>
        <dbReference type="ARBA" id="ARBA00023002"/>
    </source>
</evidence>
<dbReference type="Gene3D" id="3.40.50.720">
    <property type="entry name" value="NAD(P)-binding Rossmann-like Domain"/>
    <property type="match status" value="1"/>
</dbReference>
<dbReference type="Pfam" id="PF00106">
    <property type="entry name" value="adh_short"/>
    <property type="match status" value="1"/>
</dbReference>
<protein>
    <submittedName>
        <fullName evidence="5">Uncharacterized protein</fullName>
    </submittedName>
</protein>
<dbReference type="PANTHER" id="PTHR44229:SF4">
    <property type="entry name" value="15-HYDROXYPROSTAGLANDIN DEHYDROGENASE [NAD(+)]"/>
    <property type="match status" value="1"/>
</dbReference>
<gene>
    <name evidence="5" type="ORF">IWW36_002605</name>
</gene>
<dbReference type="InterPro" id="IPR036291">
    <property type="entry name" value="NAD(P)-bd_dom_sf"/>
</dbReference>
<evidence type="ECO:0000256" key="4">
    <source>
        <dbReference type="SAM" id="Phobius"/>
    </source>
</evidence>
<dbReference type="SUPFAM" id="SSF51735">
    <property type="entry name" value="NAD(P)-binding Rossmann-fold domains"/>
    <property type="match status" value="1"/>
</dbReference>
<keyword evidence="4" id="KW-1133">Transmembrane helix</keyword>